<accession>A0A212IYZ0</accession>
<dbReference type="GO" id="GO:0030170">
    <property type="term" value="F:pyridoxal phosphate binding"/>
    <property type="evidence" value="ECO:0007669"/>
    <property type="project" value="UniProtKB-UniRule"/>
</dbReference>
<feature type="domain" description="Alanine racemase N-terminal" evidence="5">
    <location>
        <begin position="3"/>
        <end position="220"/>
    </location>
</feature>
<comment type="function">
    <text evidence="2">Pyridoxal 5'-phosphate (PLP)-binding protein, which is involved in PLP homeostasis.</text>
</comment>
<dbReference type="EMBL" id="FLUM01000001">
    <property type="protein sequence ID" value="SBV92412.1"/>
    <property type="molecule type" value="Genomic_DNA"/>
</dbReference>
<dbReference type="AlphaFoldDB" id="A0A212IYZ0"/>
<comment type="cofactor">
    <cofactor evidence="3">
        <name>pyridoxal 5'-phosphate</name>
        <dbReference type="ChEBI" id="CHEBI:597326"/>
    </cofactor>
</comment>
<dbReference type="SUPFAM" id="SSF51419">
    <property type="entry name" value="PLP-binding barrel"/>
    <property type="match status" value="1"/>
</dbReference>
<evidence type="ECO:0000256" key="2">
    <source>
        <dbReference type="HAMAP-Rule" id="MF_02087"/>
    </source>
</evidence>
<gene>
    <name evidence="6" type="ORF">KL86DYS1_10603</name>
</gene>
<name>A0A212IYZ0_9BACT</name>
<dbReference type="CDD" id="cd00635">
    <property type="entry name" value="PLPDE_III_YBL036c_like"/>
    <property type="match status" value="1"/>
</dbReference>
<evidence type="ECO:0000256" key="3">
    <source>
        <dbReference type="PIRSR" id="PIRSR004848-1"/>
    </source>
</evidence>
<dbReference type="PANTHER" id="PTHR10146">
    <property type="entry name" value="PROLINE SYNTHETASE CO-TRANSCRIBED BACTERIAL HOMOLOG PROTEIN"/>
    <property type="match status" value="1"/>
</dbReference>
<dbReference type="InterPro" id="IPR011078">
    <property type="entry name" value="PyrdxlP_homeostasis"/>
</dbReference>
<evidence type="ECO:0000256" key="4">
    <source>
        <dbReference type="RuleBase" id="RU004514"/>
    </source>
</evidence>
<evidence type="ECO:0000259" key="5">
    <source>
        <dbReference type="Pfam" id="PF01168"/>
    </source>
</evidence>
<dbReference type="FunFam" id="3.20.20.10:FF:000018">
    <property type="entry name" value="Pyridoxal phosphate homeostasis protein"/>
    <property type="match status" value="1"/>
</dbReference>
<dbReference type="InterPro" id="IPR001608">
    <property type="entry name" value="Ala_racemase_N"/>
</dbReference>
<dbReference type="HAMAP" id="MF_02087">
    <property type="entry name" value="PLP_homeostasis"/>
    <property type="match status" value="1"/>
</dbReference>
<dbReference type="Gene3D" id="3.20.20.10">
    <property type="entry name" value="Alanine racemase"/>
    <property type="match status" value="1"/>
</dbReference>
<reference evidence="6" key="1">
    <citation type="submission" date="2016-04" db="EMBL/GenBank/DDBJ databases">
        <authorList>
            <person name="Evans L.H."/>
            <person name="Alamgir A."/>
            <person name="Owens N."/>
            <person name="Weber N.D."/>
            <person name="Virtaneva K."/>
            <person name="Barbian K."/>
            <person name="Babar A."/>
            <person name="Rosenke K."/>
        </authorList>
    </citation>
    <scope>NUCLEOTIDE SEQUENCE</scope>
    <source>
        <strain evidence="6">86-1</strain>
    </source>
</reference>
<protein>
    <recommendedName>
        <fullName evidence="2">Pyridoxal phosphate homeostasis protein</fullName>
        <shortName evidence="2">PLP homeostasis protein</shortName>
    </recommendedName>
</protein>
<feature type="modified residue" description="N6-(pyridoxal phosphate)lysine" evidence="2 3">
    <location>
        <position position="25"/>
    </location>
</feature>
<sequence length="222" mass="25497">MGISENIHTIKERLPENVKLVAVSKFHPVDAIRVAYNAGQHIFGESRMQEISQKHPLLPQDIEWHFIGHLQTNKVKSIIPYTHTIHSVDSWRLLTEIEKSAARIGKRICCLLEIHIAQEEAKFGFSFEECRSFLSGNQWKDYKFAYIGGVMGMASNVEEESQIREEFKSLKLFFDEIKKDYFAEDDCFSEISMGMSGDYTIAVEEGSTMIRVGSSIFGEREY</sequence>
<comment type="similarity">
    <text evidence="2 4">Belongs to the pyridoxal phosphate-binding protein YggS/PROSC family.</text>
</comment>
<dbReference type="Pfam" id="PF01168">
    <property type="entry name" value="Ala_racemase_N"/>
    <property type="match status" value="1"/>
</dbReference>
<proteinExistence type="inferred from homology"/>
<dbReference type="PANTHER" id="PTHR10146:SF14">
    <property type="entry name" value="PYRIDOXAL PHOSPHATE HOMEOSTASIS PROTEIN"/>
    <property type="match status" value="1"/>
</dbReference>
<keyword evidence="1 2" id="KW-0663">Pyridoxal phosphate</keyword>
<dbReference type="NCBIfam" id="TIGR00044">
    <property type="entry name" value="YggS family pyridoxal phosphate-dependent enzyme"/>
    <property type="match status" value="1"/>
</dbReference>
<dbReference type="PIRSF" id="PIRSF004848">
    <property type="entry name" value="YBL036c_PLPDEIII"/>
    <property type="match status" value="1"/>
</dbReference>
<evidence type="ECO:0000313" key="6">
    <source>
        <dbReference type="EMBL" id="SBV92412.1"/>
    </source>
</evidence>
<organism evidence="6">
    <name type="scientific">uncultured Dysgonomonas sp</name>
    <dbReference type="NCBI Taxonomy" id="206096"/>
    <lineage>
        <taxon>Bacteria</taxon>
        <taxon>Pseudomonadati</taxon>
        <taxon>Bacteroidota</taxon>
        <taxon>Bacteroidia</taxon>
        <taxon>Bacteroidales</taxon>
        <taxon>Dysgonomonadaceae</taxon>
        <taxon>Dysgonomonas</taxon>
        <taxon>environmental samples</taxon>
    </lineage>
</organism>
<dbReference type="InterPro" id="IPR029066">
    <property type="entry name" value="PLP-binding_barrel"/>
</dbReference>
<dbReference type="RefSeq" id="WP_296938498.1">
    <property type="nucleotide sequence ID" value="NZ_LT599032.1"/>
</dbReference>
<evidence type="ECO:0000256" key="1">
    <source>
        <dbReference type="ARBA" id="ARBA00022898"/>
    </source>
</evidence>
<dbReference type="PROSITE" id="PS01211">
    <property type="entry name" value="UPF0001"/>
    <property type="match status" value="1"/>
</dbReference>